<dbReference type="AlphaFoldDB" id="A0A9W9V6W2"/>
<accession>A0A9W9V6W2</accession>
<evidence type="ECO:0000313" key="2">
    <source>
        <dbReference type="Proteomes" id="UP001147782"/>
    </source>
</evidence>
<proteinExistence type="predicted"/>
<comment type="caution">
    <text evidence="1">The sequence shown here is derived from an EMBL/GenBank/DDBJ whole genome shotgun (WGS) entry which is preliminary data.</text>
</comment>
<dbReference type="Proteomes" id="UP001147782">
    <property type="component" value="Unassembled WGS sequence"/>
</dbReference>
<sequence length="68" mass="7899">MVLKDATRDIRFLRLCIKSQEKANGHIHFNVDEEETRNRWGLMNAALQKEEDEMMAQLATLAVPRSID</sequence>
<gene>
    <name evidence="1" type="ORF">N7496_007215</name>
</gene>
<dbReference type="EMBL" id="JAPZBS010000005">
    <property type="protein sequence ID" value="KAJ5371123.1"/>
    <property type="molecule type" value="Genomic_DNA"/>
</dbReference>
<organism evidence="1 2">
    <name type="scientific">Penicillium cataractarum</name>
    <dbReference type="NCBI Taxonomy" id="2100454"/>
    <lineage>
        <taxon>Eukaryota</taxon>
        <taxon>Fungi</taxon>
        <taxon>Dikarya</taxon>
        <taxon>Ascomycota</taxon>
        <taxon>Pezizomycotina</taxon>
        <taxon>Eurotiomycetes</taxon>
        <taxon>Eurotiomycetidae</taxon>
        <taxon>Eurotiales</taxon>
        <taxon>Aspergillaceae</taxon>
        <taxon>Penicillium</taxon>
    </lineage>
</organism>
<reference evidence="1" key="2">
    <citation type="journal article" date="2023" name="IMA Fungus">
        <title>Comparative genomic study of the Penicillium genus elucidates a diverse pangenome and 15 lateral gene transfer events.</title>
        <authorList>
            <person name="Petersen C."/>
            <person name="Sorensen T."/>
            <person name="Nielsen M.R."/>
            <person name="Sondergaard T.E."/>
            <person name="Sorensen J.L."/>
            <person name="Fitzpatrick D.A."/>
            <person name="Frisvad J.C."/>
            <person name="Nielsen K.L."/>
        </authorList>
    </citation>
    <scope>NUCLEOTIDE SEQUENCE</scope>
    <source>
        <strain evidence="1">IBT 29864</strain>
    </source>
</reference>
<evidence type="ECO:0000313" key="1">
    <source>
        <dbReference type="EMBL" id="KAJ5371123.1"/>
    </source>
</evidence>
<keyword evidence="2" id="KW-1185">Reference proteome</keyword>
<reference evidence="1" key="1">
    <citation type="submission" date="2022-11" db="EMBL/GenBank/DDBJ databases">
        <authorList>
            <person name="Petersen C."/>
        </authorList>
    </citation>
    <scope>NUCLEOTIDE SEQUENCE</scope>
    <source>
        <strain evidence="1">IBT 29864</strain>
    </source>
</reference>
<dbReference type="GeneID" id="81439323"/>
<dbReference type="RefSeq" id="XP_056555557.1">
    <property type="nucleotide sequence ID" value="XM_056700144.1"/>
</dbReference>
<name>A0A9W9V6W2_9EURO</name>
<protein>
    <submittedName>
        <fullName evidence="1">Uncharacterized protein</fullName>
    </submittedName>
</protein>